<dbReference type="Proteomes" id="UP000316882">
    <property type="component" value="Unassembled WGS sequence"/>
</dbReference>
<proteinExistence type="predicted"/>
<keyword evidence="2" id="KW-1185">Reference proteome</keyword>
<dbReference type="InterPro" id="IPR050583">
    <property type="entry name" value="Mycobacterial_A85_antigen"/>
</dbReference>
<dbReference type="InterPro" id="IPR000801">
    <property type="entry name" value="Esterase-like"/>
</dbReference>
<name>A0A4Y3PJT7_BREPA</name>
<organism evidence="1 2">
    <name type="scientific">Brevibacillus parabrevis</name>
    <dbReference type="NCBI Taxonomy" id="54914"/>
    <lineage>
        <taxon>Bacteria</taxon>
        <taxon>Bacillati</taxon>
        <taxon>Bacillota</taxon>
        <taxon>Bacilli</taxon>
        <taxon>Bacillales</taxon>
        <taxon>Paenibacillaceae</taxon>
        <taxon>Brevibacillus</taxon>
    </lineage>
</organism>
<dbReference type="Pfam" id="PF00756">
    <property type="entry name" value="Esterase"/>
    <property type="match status" value="1"/>
</dbReference>
<evidence type="ECO:0000313" key="1">
    <source>
        <dbReference type="EMBL" id="GEB30721.1"/>
    </source>
</evidence>
<evidence type="ECO:0008006" key="3">
    <source>
        <dbReference type="Google" id="ProtNLM"/>
    </source>
</evidence>
<protein>
    <recommendedName>
        <fullName evidence="3">Esterase</fullName>
    </recommendedName>
</protein>
<dbReference type="SUPFAM" id="SSF53474">
    <property type="entry name" value="alpha/beta-Hydrolases"/>
    <property type="match status" value="1"/>
</dbReference>
<dbReference type="STRING" id="54914.AV540_16615"/>
<dbReference type="Gene3D" id="3.40.50.1820">
    <property type="entry name" value="alpha/beta hydrolase"/>
    <property type="match status" value="1"/>
</dbReference>
<evidence type="ECO:0000313" key="2">
    <source>
        <dbReference type="Proteomes" id="UP000316882"/>
    </source>
</evidence>
<dbReference type="AlphaFoldDB" id="A0A4Y3PJT7"/>
<dbReference type="EMBL" id="BJMH01000001">
    <property type="protein sequence ID" value="GEB30721.1"/>
    <property type="molecule type" value="Genomic_DNA"/>
</dbReference>
<sequence length="268" mass="30590">MQQHRIIKEKVADFELTIYLPNSYAEGAKRYPAIYVQDGGNVVLNAFNYLDHLFITKQLPELIFVGITPHDRNYEYTPWPADTLVPGGVLFGGGANDYIQVLADQIKPYIDAHYATMPEPEHTAIAGCSFGGLVSAHAYYLRSDTFGKSAWLSASFWYEGYVKHMQETPLPAADHRLYMYVGELEGIHKTTIQAEMVAQTKAAYRILLDKGFPEQNVKFETDPLGTHDSFFFAMKFIHALRWLFAEGMEAEKREFARDRTRESNRETI</sequence>
<accession>A0A4Y3PJT7</accession>
<gene>
    <name evidence="1" type="primary">ybbA_1</name>
    <name evidence="1" type="ORF">BPA01_03010</name>
</gene>
<dbReference type="PANTHER" id="PTHR48098:SF6">
    <property type="entry name" value="FERRI-BACILLIBACTIN ESTERASE BESA"/>
    <property type="match status" value="1"/>
</dbReference>
<dbReference type="RefSeq" id="WP_122962988.1">
    <property type="nucleotide sequence ID" value="NZ_BJMH01000001.1"/>
</dbReference>
<dbReference type="InterPro" id="IPR029058">
    <property type="entry name" value="AB_hydrolase_fold"/>
</dbReference>
<reference evidence="1 2" key="1">
    <citation type="submission" date="2019-06" db="EMBL/GenBank/DDBJ databases">
        <title>Whole genome shotgun sequence of Brevibacillus parabrevis NBRC 12334.</title>
        <authorList>
            <person name="Hosoyama A."/>
            <person name="Uohara A."/>
            <person name="Ohji S."/>
            <person name="Ichikawa N."/>
        </authorList>
    </citation>
    <scope>NUCLEOTIDE SEQUENCE [LARGE SCALE GENOMIC DNA]</scope>
    <source>
        <strain evidence="1 2">NBRC 12334</strain>
    </source>
</reference>
<dbReference type="PANTHER" id="PTHR48098">
    <property type="entry name" value="ENTEROCHELIN ESTERASE-RELATED"/>
    <property type="match status" value="1"/>
</dbReference>
<comment type="caution">
    <text evidence="1">The sequence shown here is derived from an EMBL/GenBank/DDBJ whole genome shotgun (WGS) entry which is preliminary data.</text>
</comment>